<proteinExistence type="predicted"/>
<dbReference type="GO" id="GO:0000932">
    <property type="term" value="C:P-body"/>
    <property type="evidence" value="ECO:0007669"/>
    <property type="project" value="UniProtKB-SubCell"/>
</dbReference>
<accession>A0A4Y2MJW7</accession>
<evidence type="ECO:0000256" key="4">
    <source>
        <dbReference type="SAM" id="Coils"/>
    </source>
</evidence>
<dbReference type="PANTHER" id="PTHR12262">
    <property type="entry name" value="CCR4-NOT TRANSCRIPTION COMPLEX SUBUNIT 9"/>
    <property type="match status" value="1"/>
</dbReference>
<dbReference type="EMBL" id="BGPR01007424">
    <property type="protein sequence ID" value="GBN26734.1"/>
    <property type="molecule type" value="Genomic_DNA"/>
</dbReference>
<reference evidence="5 6" key="1">
    <citation type="journal article" date="2019" name="Sci. Rep.">
        <title>Orb-weaving spider Araneus ventricosus genome elucidates the spidroin gene catalogue.</title>
        <authorList>
            <person name="Kono N."/>
            <person name="Nakamura H."/>
            <person name="Ohtoshi R."/>
            <person name="Moran D.A.P."/>
            <person name="Shinohara A."/>
            <person name="Yoshida Y."/>
            <person name="Fujiwara M."/>
            <person name="Mori M."/>
            <person name="Tomita M."/>
            <person name="Arakawa K."/>
        </authorList>
    </citation>
    <scope>NUCLEOTIDE SEQUENCE [LARGE SCALE GENOMIC DNA]</scope>
</reference>
<comment type="subcellular location">
    <subcellularLocation>
        <location evidence="1">Cytoplasm</location>
        <location evidence="1">P-body</location>
    </subcellularLocation>
</comment>
<name>A0A4Y2MJW7_ARAVE</name>
<dbReference type="InterPro" id="IPR007216">
    <property type="entry name" value="CNOT9"/>
</dbReference>
<comment type="caution">
    <text evidence="5">The sequence shown here is derived from an EMBL/GenBank/DDBJ whole genome shotgun (WGS) entry which is preliminary data.</text>
</comment>
<protein>
    <recommendedName>
        <fullName evidence="2">CCR4-NOT transcription complex subunit 9</fullName>
    </recommendedName>
    <alternativeName>
        <fullName evidence="3">Cell differentiation protein RQCD1 homolog</fullName>
    </alternativeName>
</protein>
<keyword evidence="4" id="KW-0175">Coiled coil</keyword>
<dbReference type="InterPro" id="IPR011989">
    <property type="entry name" value="ARM-like"/>
</dbReference>
<feature type="coiled-coil region" evidence="4">
    <location>
        <begin position="219"/>
        <end position="279"/>
    </location>
</feature>
<dbReference type="GO" id="GO:0030014">
    <property type="term" value="C:CCR4-NOT complex"/>
    <property type="evidence" value="ECO:0007669"/>
    <property type="project" value="InterPro"/>
</dbReference>
<dbReference type="GO" id="GO:0006402">
    <property type="term" value="P:mRNA catabolic process"/>
    <property type="evidence" value="ECO:0007669"/>
    <property type="project" value="InterPro"/>
</dbReference>
<dbReference type="Gene3D" id="1.25.10.10">
    <property type="entry name" value="Leucine-rich Repeat Variant"/>
    <property type="match status" value="1"/>
</dbReference>
<dbReference type="Proteomes" id="UP000499080">
    <property type="component" value="Unassembled WGS sequence"/>
</dbReference>
<organism evidence="5 6">
    <name type="scientific">Araneus ventricosus</name>
    <name type="common">Orbweaver spider</name>
    <name type="synonym">Epeira ventricosa</name>
    <dbReference type="NCBI Taxonomy" id="182803"/>
    <lineage>
        <taxon>Eukaryota</taxon>
        <taxon>Metazoa</taxon>
        <taxon>Ecdysozoa</taxon>
        <taxon>Arthropoda</taxon>
        <taxon>Chelicerata</taxon>
        <taxon>Arachnida</taxon>
        <taxon>Araneae</taxon>
        <taxon>Araneomorphae</taxon>
        <taxon>Entelegynae</taxon>
        <taxon>Araneoidea</taxon>
        <taxon>Araneidae</taxon>
        <taxon>Araneus</taxon>
    </lineage>
</organism>
<evidence type="ECO:0000313" key="5">
    <source>
        <dbReference type="EMBL" id="GBN26734.1"/>
    </source>
</evidence>
<evidence type="ECO:0000313" key="6">
    <source>
        <dbReference type="Proteomes" id="UP000499080"/>
    </source>
</evidence>
<gene>
    <name evidence="5" type="primary">cnot9_0</name>
    <name evidence="5" type="ORF">AVEN_120133_1</name>
</gene>
<dbReference type="Pfam" id="PF04078">
    <property type="entry name" value="Rcd1"/>
    <property type="match status" value="1"/>
</dbReference>
<sequence>MNTLVGQPRIMNVPQHSTLSQSDQEKVYLWISELARPDTRENALLELSKKREAVPELAPMLWNSFGTITALLQEIINIYPAINPPTLTAHQSNRVCNALALLQCVASHPETRSAFLAANTPLYLYPFLHTVSKTRPFEYLRLTSLGVIGALVKTDEQEVINFLLSTEIIPLCLRIMEAGSELSKTRVNHEFIKLSGAIYDLKITKEMRTAATSARAKYIQYLESERSKEKTETKQLKRKALEEEIDFLKQKKMFLQTDMHQTNEKANDLANEAEKSKDIYLFIQSHELRKTISEKEIKINTLDVKLNEKSLELKDI</sequence>
<evidence type="ECO:0000256" key="2">
    <source>
        <dbReference type="ARBA" id="ARBA00014171"/>
    </source>
</evidence>
<evidence type="ECO:0000256" key="3">
    <source>
        <dbReference type="ARBA" id="ARBA00030283"/>
    </source>
</evidence>
<dbReference type="OrthoDB" id="6409258at2759"/>
<evidence type="ECO:0000256" key="1">
    <source>
        <dbReference type="ARBA" id="ARBA00004201"/>
    </source>
</evidence>
<dbReference type="AlphaFoldDB" id="A0A4Y2MJW7"/>
<keyword evidence="6" id="KW-1185">Reference proteome</keyword>